<feature type="transmembrane region" description="Helical" evidence="7">
    <location>
        <begin position="94"/>
        <end position="115"/>
    </location>
</feature>
<dbReference type="AlphaFoldDB" id="A0A7R7XP61"/>
<gene>
    <name evidence="8" type="ORF">APUU_41600S</name>
</gene>
<protein>
    <recommendedName>
        <fullName evidence="10">Amino acid permease/ SLC12A domain-containing protein</fullName>
    </recommendedName>
</protein>
<dbReference type="Proteomes" id="UP000654913">
    <property type="component" value="Chromosome 4"/>
</dbReference>
<keyword evidence="4 7" id="KW-1133">Transmembrane helix</keyword>
<evidence type="ECO:0000256" key="4">
    <source>
        <dbReference type="ARBA" id="ARBA00022989"/>
    </source>
</evidence>
<proteinExistence type="predicted"/>
<dbReference type="GO" id="GO:0016020">
    <property type="term" value="C:membrane"/>
    <property type="evidence" value="ECO:0007669"/>
    <property type="project" value="UniProtKB-SubCell"/>
</dbReference>
<evidence type="ECO:0000256" key="1">
    <source>
        <dbReference type="ARBA" id="ARBA00004141"/>
    </source>
</evidence>
<reference evidence="8" key="2">
    <citation type="submission" date="2021-02" db="EMBL/GenBank/DDBJ databases">
        <title>Aspergillus puulaauensis MK2 genome sequence.</title>
        <authorList>
            <person name="Futagami T."/>
            <person name="Mori K."/>
            <person name="Kadooka C."/>
            <person name="Tanaka T."/>
        </authorList>
    </citation>
    <scope>NUCLEOTIDE SEQUENCE</scope>
    <source>
        <strain evidence="8">MK2</strain>
    </source>
</reference>
<evidence type="ECO:0000256" key="5">
    <source>
        <dbReference type="ARBA" id="ARBA00023136"/>
    </source>
</evidence>
<dbReference type="GeneID" id="64975161"/>
<dbReference type="RefSeq" id="XP_041557350.1">
    <property type="nucleotide sequence ID" value="XM_041704800.1"/>
</dbReference>
<reference evidence="8" key="1">
    <citation type="submission" date="2021-01" db="EMBL/GenBank/DDBJ databases">
        <authorList>
            <consortium name="Aspergillus puulaauensis MK2 genome sequencing consortium"/>
            <person name="Kazuki M."/>
            <person name="Futagami T."/>
        </authorList>
    </citation>
    <scope>NUCLEOTIDE SEQUENCE</scope>
    <source>
        <strain evidence="8">MK2</strain>
    </source>
</reference>
<evidence type="ECO:0008006" key="10">
    <source>
        <dbReference type="Google" id="ProtNLM"/>
    </source>
</evidence>
<dbReference type="Pfam" id="PF13520">
    <property type="entry name" value="AA_permease_2"/>
    <property type="match status" value="1"/>
</dbReference>
<dbReference type="GO" id="GO:0022857">
    <property type="term" value="F:transmembrane transporter activity"/>
    <property type="evidence" value="ECO:0007669"/>
    <property type="project" value="InterPro"/>
</dbReference>
<evidence type="ECO:0000256" key="7">
    <source>
        <dbReference type="SAM" id="Phobius"/>
    </source>
</evidence>
<comment type="subcellular location">
    <subcellularLocation>
        <location evidence="1">Membrane</location>
        <topology evidence="1">Multi-pass membrane protein</topology>
    </subcellularLocation>
</comment>
<dbReference type="OrthoDB" id="4476201at2759"/>
<dbReference type="PANTHER" id="PTHR45649:SF5">
    <property type="entry name" value="GABA TRANSPORTER (EUROFUNG)-RELATED"/>
    <property type="match status" value="1"/>
</dbReference>
<dbReference type="Gene3D" id="1.20.1740.10">
    <property type="entry name" value="Amino acid/polyamine transporter I"/>
    <property type="match status" value="1"/>
</dbReference>
<evidence type="ECO:0000256" key="6">
    <source>
        <dbReference type="SAM" id="MobiDB-lite"/>
    </source>
</evidence>
<accession>A0A7R7XP61</accession>
<feature type="region of interest" description="Disordered" evidence="6">
    <location>
        <begin position="1"/>
        <end position="47"/>
    </location>
</feature>
<keyword evidence="2" id="KW-0813">Transport</keyword>
<evidence type="ECO:0000256" key="3">
    <source>
        <dbReference type="ARBA" id="ARBA00022692"/>
    </source>
</evidence>
<keyword evidence="3 7" id="KW-0812">Transmembrane</keyword>
<dbReference type="PANTHER" id="PTHR45649">
    <property type="entry name" value="AMINO-ACID PERMEASE BAT1"/>
    <property type="match status" value="1"/>
</dbReference>
<sequence length="159" mass="17622">MPEQKAEPAQATHSEGVEMQDTRSATSERTQIPSENEQRTLENAGTEYREKQQLDRYLSFLASLAFSATLLASWETTGAGLLAGLYNGGPVAVVYGLIVSIVGNLAIAMSLAELASVHPTAGAQYHWTYVLAPCYPRFLSFFQGWITVWYSQRINYRHS</sequence>
<dbReference type="InterPro" id="IPR002293">
    <property type="entry name" value="AA/rel_permease1"/>
</dbReference>
<evidence type="ECO:0000313" key="9">
    <source>
        <dbReference type="Proteomes" id="UP000654913"/>
    </source>
</evidence>
<name>A0A7R7XP61_9EURO</name>
<dbReference type="EMBL" id="AP024446">
    <property type="protein sequence ID" value="BCS25156.1"/>
    <property type="molecule type" value="Genomic_DNA"/>
</dbReference>
<organism evidence="8 9">
    <name type="scientific">Aspergillus puulaauensis</name>
    <dbReference type="NCBI Taxonomy" id="1220207"/>
    <lineage>
        <taxon>Eukaryota</taxon>
        <taxon>Fungi</taxon>
        <taxon>Dikarya</taxon>
        <taxon>Ascomycota</taxon>
        <taxon>Pezizomycotina</taxon>
        <taxon>Eurotiomycetes</taxon>
        <taxon>Eurotiomycetidae</taxon>
        <taxon>Eurotiales</taxon>
        <taxon>Aspergillaceae</taxon>
        <taxon>Aspergillus</taxon>
    </lineage>
</organism>
<evidence type="ECO:0000313" key="8">
    <source>
        <dbReference type="EMBL" id="BCS25156.1"/>
    </source>
</evidence>
<keyword evidence="9" id="KW-1185">Reference proteome</keyword>
<evidence type="ECO:0000256" key="2">
    <source>
        <dbReference type="ARBA" id="ARBA00022448"/>
    </source>
</evidence>
<dbReference type="KEGG" id="apuu:APUU_41600S"/>
<keyword evidence="5 7" id="KW-0472">Membrane</keyword>
<feature type="transmembrane region" description="Helical" evidence="7">
    <location>
        <begin position="127"/>
        <end position="150"/>
    </location>
</feature>
<feature type="compositionally biased region" description="Polar residues" evidence="6">
    <location>
        <begin position="22"/>
        <end position="35"/>
    </location>
</feature>